<reference evidence="1 2" key="1">
    <citation type="journal article" date="2015" name="Parasit. Vectors">
        <title>Draft genome of the scabies mite.</title>
        <authorList>
            <person name="Rider S.D.Jr."/>
            <person name="Morgan M.S."/>
            <person name="Arlian L.G."/>
        </authorList>
    </citation>
    <scope>NUCLEOTIDE SEQUENCE [LARGE SCALE GENOMIC DNA]</scope>
    <source>
        <strain evidence="1">Arlian Lab</strain>
    </source>
</reference>
<dbReference type="Proteomes" id="UP000616769">
    <property type="component" value="Unassembled WGS sequence"/>
</dbReference>
<dbReference type="AlphaFoldDB" id="A0A132A8U9"/>
<evidence type="ECO:0000313" key="2">
    <source>
        <dbReference type="Proteomes" id="UP000616769"/>
    </source>
</evidence>
<comment type="caution">
    <text evidence="1">The sequence shown here is derived from an EMBL/GenBank/DDBJ whole genome shotgun (WGS) entry which is preliminary data.</text>
</comment>
<organism evidence="1 2">
    <name type="scientific">Sarcoptes scabiei</name>
    <name type="common">Itch mite</name>
    <name type="synonym">Acarus scabiei</name>
    <dbReference type="NCBI Taxonomy" id="52283"/>
    <lineage>
        <taxon>Eukaryota</taxon>
        <taxon>Metazoa</taxon>
        <taxon>Ecdysozoa</taxon>
        <taxon>Arthropoda</taxon>
        <taxon>Chelicerata</taxon>
        <taxon>Arachnida</taxon>
        <taxon>Acari</taxon>
        <taxon>Acariformes</taxon>
        <taxon>Sarcoptiformes</taxon>
        <taxon>Astigmata</taxon>
        <taxon>Psoroptidia</taxon>
        <taxon>Sarcoptoidea</taxon>
        <taxon>Sarcoptidae</taxon>
        <taxon>Sarcoptinae</taxon>
        <taxon>Sarcoptes</taxon>
    </lineage>
</organism>
<gene>
    <name evidence="1" type="ORF">QR98_0058280</name>
</gene>
<name>A0A132A8U9_SARSC</name>
<sequence>MNQNRKPIGLIECRDLLNLDYDEEITSKSIANEQQRILIQSLEESFQSNDTIGIESLMDEMILDQNGTDVFDCLNSIRLESLESNVLKSLPPSIEISIVSVMVKKIETIPKELQHRKELVKQFLQDQSSLRENITRQRQQTNVTAEFLISYSDKYRSKPVALAYGEIEVENLPEKLEIQNFNPGKLIGLDGTDLSIKIVIDEKGRKDRHYILKHWSLIRLNFVGSVLVCNLESKCRFRLPKSGSICFAGYVCQMDPKELNLAKPISGLQTINIENANYECLAFVGDHFLLLMPNRSNQTLDLKFK</sequence>
<dbReference type="VEuPathDB" id="VectorBase:SSCA002327"/>
<dbReference type="OrthoDB" id="6504326at2759"/>
<protein>
    <submittedName>
        <fullName evidence="1">Uncharacterized protein</fullName>
    </submittedName>
</protein>
<evidence type="ECO:0000313" key="1">
    <source>
        <dbReference type="EMBL" id="KPM07337.1"/>
    </source>
</evidence>
<proteinExistence type="predicted"/>
<accession>A0A132A8U9</accession>
<dbReference type="EMBL" id="JXLN01011498">
    <property type="protein sequence ID" value="KPM07337.1"/>
    <property type="molecule type" value="Genomic_DNA"/>
</dbReference>